<dbReference type="Pfam" id="PF02878">
    <property type="entry name" value="PGM_PMM_I"/>
    <property type="match status" value="1"/>
</dbReference>
<dbReference type="Pfam" id="PF02880">
    <property type="entry name" value="PGM_PMM_III"/>
    <property type="match status" value="1"/>
</dbReference>
<comment type="caution">
    <text evidence="7">The sequence shown here is derived from an EMBL/GenBank/DDBJ whole genome shotgun (WGS) entry which is preliminary data.</text>
</comment>
<feature type="domain" description="Alpha-D-phosphohexomutase alpha/beta/alpha" evidence="4">
    <location>
        <begin position="6"/>
        <end position="147"/>
    </location>
</feature>
<dbReference type="Gene3D" id="3.30.310.50">
    <property type="entry name" value="Alpha-D-phosphohexomutase, C-terminal domain"/>
    <property type="match status" value="1"/>
</dbReference>
<dbReference type="InterPro" id="IPR005844">
    <property type="entry name" value="A-D-PHexomutase_a/b/a-I"/>
</dbReference>
<evidence type="ECO:0000256" key="2">
    <source>
        <dbReference type="ARBA" id="ARBA00010231"/>
    </source>
</evidence>
<feature type="domain" description="Alpha-D-phosphohexomutase alpha/beta/alpha" evidence="6">
    <location>
        <begin position="277"/>
        <end position="390"/>
    </location>
</feature>
<proteinExistence type="inferred from homology"/>
<dbReference type="PANTHER" id="PTHR42946:SF1">
    <property type="entry name" value="PHOSPHOGLUCOMUTASE (ALPHA-D-GLUCOSE-1,6-BISPHOSPHATE-DEPENDENT)"/>
    <property type="match status" value="1"/>
</dbReference>
<dbReference type="InterPro" id="IPR005846">
    <property type="entry name" value="A-D-PHexomutase_a/b/a-III"/>
</dbReference>
<evidence type="ECO:0000259" key="6">
    <source>
        <dbReference type="Pfam" id="PF02880"/>
    </source>
</evidence>
<gene>
    <name evidence="7" type="ORF">PRLR5076_07550</name>
</gene>
<sequence length="496" mass="54097">MNWKKLQNGSDIRGVALEGVAGEHVNLTPEVATVVAKAFTTWLGRHYPSDHPTLAVGTDSRLSGPELKKAFIEGATAVGLTVYDCGLASTPAMFMTTVDDRQPVTGGVMITASHLPFNRNGIKFFTRDGGLEKQDIAEILDIAEKGDLPEAADGGRSVDYDFMTRYKAHLTDYIRREVNAADHDHPLAGMHIVVDAGNGNGGFFVDVLKSLGADTTGSQFINPDGRFPNHIPNPENKEAMESICQAVVNSHADLGIIFDTDVDRSAIVDRHGDPINRNSLIALIAAVILSEHPGSTVVTDSVTSDGLAEFIAAKGGKHHRFKRGYKNVIDEGIRLNKNGEECWLAIETSGHCALRENYFLDDGAYLVAKLIVQAARLRAEGKELQDLIATLRQPAESTEIRFTVTAADVQDYGRRVLDYVKETAAGISGWHLVEPNYEGVRVSCGNDDERGWFLLRMSLHDPVLPLNIESDVKGGVEAIRAKIFDILKPFDKLTVK</sequence>
<name>A0A9R1CWU6_9BACT</name>
<dbReference type="Pfam" id="PF02879">
    <property type="entry name" value="PGM_PMM_II"/>
    <property type="match status" value="1"/>
</dbReference>
<dbReference type="CDD" id="cd03089">
    <property type="entry name" value="PMM_PGM"/>
    <property type="match status" value="1"/>
</dbReference>
<keyword evidence="3" id="KW-0597">Phosphoprotein</keyword>
<dbReference type="PRINTS" id="PR00509">
    <property type="entry name" value="PGMPMM"/>
</dbReference>
<evidence type="ECO:0000256" key="1">
    <source>
        <dbReference type="ARBA" id="ARBA00001946"/>
    </source>
</evidence>
<reference evidence="7" key="1">
    <citation type="journal article" date="2022" name="Int. J. Syst. Evol. Microbiol.">
        <title>Prevotella lacticifex sp. nov., isolated from the rumen of cows.</title>
        <authorList>
            <person name="Shinkai T."/>
            <person name="Ikeyama N."/>
            <person name="Kumagai M."/>
            <person name="Ohmori H."/>
            <person name="Sakamoto M."/>
            <person name="Ohkuma M."/>
            <person name="Mitsumori M."/>
        </authorList>
    </citation>
    <scope>NUCLEOTIDE SEQUENCE</scope>
    <source>
        <strain evidence="7">R5076</strain>
    </source>
</reference>
<dbReference type="Gene3D" id="3.40.120.10">
    <property type="entry name" value="Alpha-D-Glucose-1,6-Bisphosphate, subunit A, domain 3"/>
    <property type="match status" value="3"/>
</dbReference>
<protein>
    <submittedName>
        <fullName evidence="7">Phosphoglucomutase</fullName>
    </submittedName>
</protein>
<dbReference type="GO" id="GO:0004615">
    <property type="term" value="F:phosphomannomutase activity"/>
    <property type="evidence" value="ECO:0007669"/>
    <property type="project" value="TreeGrafter"/>
</dbReference>
<dbReference type="EMBL" id="BPUB01000001">
    <property type="protein sequence ID" value="GJG57904.1"/>
    <property type="molecule type" value="Genomic_DNA"/>
</dbReference>
<dbReference type="InterPro" id="IPR050060">
    <property type="entry name" value="Phosphoglucosamine_mutase"/>
</dbReference>
<evidence type="ECO:0000259" key="4">
    <source>
        <dbReference type="Pfam" id="PF02878"/>
    </source>
</evidence>
<dbReference type="InterPro" id="IPR005841">
    <property type="entry name" value="Alpha-D-phosphohexomutase_SF"/>
</dbReference>
<dbReference type="FunFam" id="3.40.120.10:FF:000010">
    <property type="entry name" value="phosphomannomutase/phosphoglucomutase isoform X1"/>
    <property type="match status" value="1"/>
</dbReference>
<organism evidence="7 8">
    <name type="scientific">Prevotella lacticifex</name>
    <dbReference type="NCBI Taxonomy" id="2854755"/>
    <lineage>
        <taxon>Bacteria</taxon>
        <taxon>Pseudomonadati</taxon>
        <taxon>Bacteroidota</taxon>
        <taxon>Bacteroidia</taxon>
        <taxon>Bacteroidales</taxon>
        <taxon>Prevotellaceae</taxon>
        <taxon>Prevotella</taxon>
    </lineage>
</organism>
<dbReference type="GeneID" id="72468809"/>
<evidence type="ECO:0000313" key="8">
    <source>
        <dbReference type="Proteomes" id="UP000825483"/>
    </source>
</evidence>
<dbReference type="AlphaFoldDB" id="A0A9R1CWU6"/>
<comment type="similarity">
    <text evidence="2">Belongs to the phosphohexose mutase family.</text>
</comment>
<accession>A0A9R1CWU6</accession>
<dbReference type="RefSeq" id="WP_223930099.1">
    <property type="nucleotide sequence ID" value="NZ_BPTU01000004.1"/>
</dbReference>
<evidence type="ECO:0000256" key="3">
    <source>
        <dbReference type="ARBA" id="ARBA00022553"/>
    </source>
</evidence>
<dbReference type="SUPFAM" id="SSF53738">
    <property type="entry name" value="Phosphoglucomutase, first 3 domains"/>
    <property type="match status" value="3"/>
</dbReference>
<evidence type="ECO:0000259" key="5">
    <source>
        <dbReference type="Pfam" id="PF02879"/>
    </source>
</evidence>
<dbReference type="GO" id="GO:0005975">
    <property type="term" value="P:carbohydrate metabolic process"/>
    <property type="evidence" value="ECO:0007669"/>
    <property type="project" value="InterPro"/>
</dbReference>
<keyword evidence="8" id="KW-1185">Reference proteome</keyword>
<comment type="cofactor">
    <cofactor evidence="1">
        <name>Mg(2+)</name>
        <dbReference type="ChEBI" id="CHEBI:18420"/>
    </cofactor>
</comment>
<dbReference type="InterPro" id="IPR005845">
    <property type="entry name" value="A-D-PHexomutase_a/b/a-II"/>
</dbReference>
<evidence type="ECO:0000313" key="7">
    <source>
        <dbReference type="EMBL" id="GJG57904.1"/>
    </source>
</evidence>
<dbReference type="PANTHER" id="PTHR42946">
    <property type="entry name" value="PHOSPHOHEXOSE MUTASE"/>
    <property type="match status" value="1"/>
</dbReference>
<dbReference type="InterPro" id="IPR016055">
    <property type="entry name" value="A-D-PHexomutase_a/b/a-I/II/III"/>
</dbReference>
<feature type="domain" description="Alpha-D-phosphohexomutase alpha/beta/alpha" evidence="5">
    <location>
        <begin position="172"/>
        <end position="272"/>
    </location>
</feature>
<dbReference type="Proteomes" id="UP000825483">
    <property type="component" value="Unassembled WGS sequence"/>
</dbReference>